<feature type="region of interest" description="Disordered" evidence="11">
    <location>
        <begin position="596"/>
        <end position="749"/>
    </location>
</feature>
<keyword evidence="4 8" id="KW-0067">ATP-binding</keyword>
<accession>A0ABN7SCQ7</accession>
<feature type="coiled-coil region" evidence="10">
    <location>
        <begin position="373"/>
        <end position="400"/>
    </location>
</feature>
<gene>
    <name evidence="13" type="ORF">OKIOD_LOCUS5246</name>
</gene>
<comment type="subcellular location">
    <subcellularLocation>
        <location evidence="1">Cytoplasm</location>
        <location evidence="1">Cytoskeleton</location>
    </subcellularLocation>
</comment>
<feature type="domain" description="Kinesin motor" evidence="12">
    <location>
        <begin position="10"/>
        <end position="358"/>
    </location>
</feature>
<keyword evidence="5 10" id="KW-0175">Coiled coil</keyword>
<keyword evidence="3 8" id="KW-0547">Nucleotide-binding</keyword>
<evidence type="ECO:0000256" key="11">
    <source>
        <dbReference type="SAM" id="MobiDB-lite"/>
    </source>
</evidence>
<reference evidence="13 14" key="1">
    <citation type="submission" date="2021-04" db="EMBL/GenBank/DDBJ databases">
        <authorList>
            <person name="Bliznina A."/>
        </authorList>
    </citation>
    <scope>NUCLEOTIDE SEQUENCE [LARGE SCALE GENOMIC DNA]</scope>
</reference>
<dbReference type="Gene3D" id="3.40.850.10">
    <property type="entry name" value="Kinesin motor domain"/>
    <property type="match status" value="1"/>
</dbReference>
<evidence type="ECO:0000256" key="10">
    <source>
        <dbReference type="SAM" id="Coils"/>
    </source>
</evidence>
<dbReference type="SMART" id="SM00129">
    <property type="entry name" value="KISc"/>
    <property type="match status" value="1"/>
</dbReference>
<dbReference type="PROSITE" id="PS50067">
    <property type="entry name" value="KINESIN_MOTOR_2"/>
    <property type="match status" value="1"/>
</dbReference>
<evidence type="ECO:0000256" key="2">
    <source>
        <dbReference type="ARBA" id="ARBA00022701"/>
    </source>
</evidence>
<comment type="similarity">
    <text evidence="8 9">Belongs to the TRAFAC class myosin-kinesin ATPase superfamily. Kinesin family.</text>
</comment>
<sequence length="749" mass="84767">MGENESNSSKMRVVVRIRPMNTREINNDEESIIEQIDDKALVFDPEVEEDAYLQGFKKVARLGQKKNRKHRPRRNNTFCFDAVFGDTSTQQEVYEQTTADTIETIVEGYNATVFAYGATGAGKTHTMLGTPEDPGVICRTVQALFTKMAELRESSTDTKYKITVNYLEVYNERINDLLNDSKKSKDLPMRDIAGAINIRGLSEKEPKTAEELMAWLKEGNNLRTQHPTDANAQSSRSHAVFVVHFTQMAGTTRTISKLTLVDLAGSERAQATPNMGLRLREGGNINKSLLALGNVINALADPKHKGHINYRDSKLTRILKDGLGGTCRTIMIANVSPADKVYEDTLNTIKYADRAKSIRSSLTKRVMETQMHVGNYKKIIEDQKLRIKRLEAENAELKKNGPAKTGRLSKAADPIWGTLTKLQSEVIRLTGEQRIAMCEKQLKEFDFEVKKLATENTERTPGSNRYERTLASFDLRVSRIEEKIEEHIKQFKNSIPQEKPTDEVKSQQAAEVNYQKSIMYQSLCGKLFEKIKQQHELIVKVAALSDDNDKLPEVLCPAQPPVSFSDESLPEFLKIETRFSFDDFVPAKSISRTRRGIVFNRSEPTKKRPVSAARKPMPTSSLKKTKSDPALRPSRVRTPVDRQKAPSSAETKKRPISRVDAASEPKKRKTESPKSSANKSALDSSIENEVRQEKPLPRYMQATATSAKQSRIRQKKAEDRRKENSQRLKELKERQQNIHKKPFPFKSSP</sequence>
<dbReference type="PRINTS" id="PR00380">
    <property type="entry name" value="KINESINHEAVY"/>
</dbReference>
<evidence type="ECO:0000256" key="8">
    <source>
        <dbReference type="PROSITE-ProRule" id="PRU00283"/>
    </source>
</evidence>
<keyword evidence="6 8" id="KW-0505">Motor protein</keyword>
<evidence type="ECO:0000256" key="5">
    <source>
        <dbReference type="ARBA" id="ARBA00023054"/>
    </source>
</evidence>
<dbReference type="EMBL" id="OU015569">
    <property type="protein sequence ID" value="CAG5094588.1"/>
    <property type="molecule type" value="Genomic_DNA"/>
</dbReference>
<dbReference type="Proteomes" id="UP001158576">
    <property type="component" value="Chromosome XSR"/>
</dbReference>
<dbReference type="InterPro" id="IPR036961">
    <property type="entry name" value="Kinesin_motor_dom_sf"/>
</dbReference>
<feature type="compositionally biased region" description="Basic and acidic residues" evidence="11">
    <location>
        <begin position="715"/>
        <end position="736"/>
    </location>
</feature>
<dbReference type="PANTHER" id="PTHR47968">
    <property type="entry name" value="CENTROMERE PROTEIN E"/>
    <property type="match status" value="1"/>
</dbReference>
<feature type="binding site" evidence="8">
    <location>
        <begin position="117"/>
        <end position="124"/>
    </location>
    <ligand>
        <name>ATP</name>
        <dbReference type="ChEBI" id="CHEBI:30616"/>
    </ligand>
</feature>
<dbReference type="PROSITE" id="PS00411">
    <property type="entry name" value="KINESIN_MOTOR_1"/>
    <property type="match status" value="1"/>
</dbReference>
<evidence type="ECO:0000256" key="6">
    <source>
        <dbReference type="ARBA" id="ARBA00023175"/>
    </source>
</evidence>
<evidence type="ECO:0000256" key="4">
    <source>
        <dbReference type="ARBA" id="ARBA00022840"/>
    </source>
</evidence>
<dbReference type="Pfam" id="PF00225">
    <property type="entry name" value="Kinesin"/>
    <property type="match status" value="1"/>
</dbReference>
<dbReference type="PANTHER" id="PTHR47968:SF13">
    <property type="entry name" value="KINESIN-LIKE PROTEIN KIF19 ISOFORM X1"/>
    <property type="match status" value="1"/>
</dbReference>
<evidence type="ECO:0000313" key="14">
    <source>
        <dbReference type="Proteomes" id="UP001158576"/>
    </source>
</evidence>
<evidence type="ECO:0000259" key="12">
    <source>
        <dbReference type="PROSITE" id="PS50067"/>
    </source>
</evidence>
<keyword evidence="7" id="KW-0206">Cytoskeleton</keyword>
<name>A0ABN7SCQ7_OIKDI</name>
<organism evidence="13 14">
    <name type="scientific">Oikopleura dioica</name>
    <name type="common">Tunicate</name>
    <dbReference type="NCBI Taxonomy" id="34765"/>
    <lineage>
        <taxon>Eukaryota</taxon>
        <taxon>Metazoa</taxon>
        <taxon>Chordata</taxon>
        <taxon>Tunicata</taxon>
        <taxon>Appendicularia</taxon>
        <taxon>Copelata</taxon>
        <taxon>Oikopleuridae</taxon>
        <taxon>Oikopleura</taxon>
    </lineage>
</organism>
<dbReference type="InterPro" id="IPR001752">
    <property type="entry name" value="Kinesin_motor_dom"/>
</dbReference>
<evidence type="ECO:0000313" key="13">
    <source>
        <dbReference type="EMBL" id="CAG5094588.1"/>
    </source>
</evidence>
<dbReference type="SUPFAM" id="SSF52540">
    <property type="entry name" value="P-loop containing nucleoside triphosphate hydrolases"/>
    <property type="match status" value="1"/>
</dbReference>
<keyword evidence="14" id="KW-1185">Reference proteome</keyword>
<feature type="compositionally biased region" description="Polar residues" evidence="11">
    <location>
        <begin position="673"/>
        <end position="687"/>
    </location>
</feature>
<evidence type="ECO:0000256" key="7">
    <source>
        <dbReference type="ARBA" id="ARBA00023212"/>
    </source>
</evidence>
<protein>
    <recommendedName>
        <fullName evidence="9">Kinesin-like protein</fullName>
    </recommendedName>
</protein>
<dbReference type="InterPro" id="IPR027640">
    <property type="entry name" value="Kinesin-like_fam"/>
</dbReference>
<keyword evidence="7" id="KW-0963">Cytoplasm</keyword>
<keyword evidence="2 9" id="KW-0493">Microtubule</keyword>
<evidence type="ECO:0000256" key="9">
    <source>
        <dbReference type="RuleBase" id="RU000394"/>
    </source>
</evidence>
<evidence type="ECO:0000256" key="3">
    <source>
        <dbReference type="ARBA" id="ARBA00022741"/>
    </source>
</evidence>
<evidence type="ECO:0000256" key="1">
    <source>
        <dbReference type="ARBA" id="ARBA00004245"/>
    </source>
</evidence>
<dbReference type="InterPro" id="IPR019821">
    <property type="entry name" value="Kinesin_motor_CS"/>
</dbReference>
<proteinExistence type="inferred from homology"/>
<dbReference type="InterPro" id="IPR027417">
    <property type="entry name" value="P-loop_NTPase"/>
</dbReference>